<dbReference type="Gene3D" id="3.30.457.10">
    <property type="entry name" value="Copper amine oxidase-like, N-terminal domain"/>
    <property type="match status" value="1"/>
</dbReference>
<dbReference type="OrthoDB" id="2811497at2"/>
<dbReference type="Pfam" id="PF07833">
    <property type="entry name" value="Cu_amine_oxidN1"/>
    <property type="match status" value="1"/>
</dbReference>
<protein>
    <recommendedName>
        <fullName evidence="2">Copper amine oxidase-like N-terminal domain-containing protein</fullName>
    </recommendedName>
</protein>
<dbReference type="PROSITE" id="PS51257">
    <property type="entry name" value="PROKAR_LIPOPROTEIN"/>
    <property type="match status" value="1"/>
</dbReference>
<reference evidence="3 4" key="1">
    <citation type="journal article" date="2015" name="Int. Biodeterior. Biodegradation">
        <title>Physiological and genetic screening methods for the isolation of methyl tert-butyl ether-degrading bacteria for bioremediation purposes.</title>
        <authorList>
            <person name="Guisado I.M."/>
            <person name="Purswani J."/>
            <person name="Gonzalez Lopez J."/>
            <person name="Pozo C."/>
        </authorList>
    </citation>
    <scope>NUCLEOTIDE SEQUENCE [LARGE SCALE GENOMIC DNA]</scope>
    <source>
        <strain evidence="3 4">SH7</strain>
    </source>
</reference>
<evidence type="ECO:0000313" key="4">
    <source>
        <dbReference type="Proteomes" id="UP000054709"/>
    </source>
</evidence>
<comment type="caution">
    <text evidence="3">The sequence shown here is derived from an EMBL/GenBank/DDBJ whole genome shotgun (WGS) entry which is preliminary data.</text>
</comment>
<evidence type="ECO:0000313" key="3">
    <source>
        <dbReference type="EMBL" id="KTD87994.1"/>
    </source>
</evidence>
<dbReference type="RefSeq" id="WP_060622300.1">
    <property type="nucleotide sequence ID" value="NZ_LCZJ02000016.1"/>
</dbReference>
<dbReference type="EMBL" id="LCZJ02000016">
    <property type="protein sequence ID" value="KTD87994.1"/>
    <property type="molecule type" value="Genomic_DNA"/>
</dbReference>
<dbReference type="InterPro" id="IPR036582">
    <property type="entry name" value="Mao_N_sf"/>
</dbReference>
<dbReference type="AlphaFoldDB" id="A0A0W1B337"/>
<evidence type="ECO:0000259" key="2">
    <source>
        <dbReference type="Pfam" id="PF07833"/>
    </source>
</evidence>
<proteinExistence type="predicted"/>
<accession>A0A0W1B337</accession>
<organism evidence="3 4">
    <name type="scientific">Paenibacillus etheri</name>
    <dbReference type="NCBI Taxonomy" id="1306852"/>
    <lineage>
        <taxon>Bacteria</taxon>
        <taxon>Bacillati</taxon>
        <taxon>Bacillota</taxon>
        <taxon>Bacilli</taxon>
        <taxon>Bacillales</taxon>
        <taxon>Paenibacillaceae</taxon>
        <taxon>Paenibacillus</taxon>
    </lineage>
</organism>
<feature type="chain" id="PRO_5039375610" description="Copper amine oxidase-like N-terminal domain-containing protein" evidence="1">
    <location>
        <begin position="30"/>
        <end position="506"/>
    </location>
</feature>
<dbReference type="InterPro" id="IPR012854">
    <property type="entry name" value="Cu_amine_oxidase-like_N"/>
</dbReference>
<gene>
    <name evidence="3" type="ORF">UQ64_07745</name>
</gene>
<sequence>MRRVIARTKWFLPFVALLLVLAGCQSVGGFDVNKALIGDVDVKSSESSMTFSMNAEPSEGISAEDKEMVDLINSFSLSISNAKLQENGNVSANGSIGYKQLNIPFSLFMDKQTLVFTVEGAKQPFYFPVQGYDEVFAEVGLDLTKAEDLSKLLTKFVVKNLPNPSAISVTPVSEAVYGQQVNMTKLHTEVTGDELPALLKGFLKSISKDTEGFTELVGGLYDYLYPVIKAMDEEGSGDLQDFGFGEIPLEDKEAVVTVLHDAAKLAVDALLLVYDNQLDSLYKSTPELKKVLSKDTKLAVDIFVDSGLHVRKQNVDLKVALPGTEDMPLKSFSLKASSQIWNIGGAVTADPISTEGALDVSSDYLTPAETLNNFDPNSNVYRILKDDLGITKRTIVIEPDDEYYYPIVDNNTTYIPLRYLAEDLDATVEWDTVNRAIVVTDGVYGDKLVFKIGSPEALINGEKVKLAEPVFVDEYGDAYVSLRLLAEALHATVYVDEDGWITITRK</sequence>
<feature type="signal peptide" evidence="1">
    <location>
        <begin position="1"/>
        <end position="29"/>
    </location>
</feature>
<name>A0A0W1B337_9BACL</name>
<keyword evidence="1" id="KW-0732">Signal</keyword>
<dbReference type="SUPFAM" id="SSF55383">
    <property type="entry name" value="Copper amine oxidase, domain N"/>
    <property type="match status" value="1"/>
</dbReference>
<evidence type="ECO:0000256" key="1">
    <source>
        <dbReference type="SAM" id="SignalP"/>
    </source>
</evidence>
<keyword evidence="4" id="KW-1185">Reference proteome</keyword>
<dbReference type="Proteomes" id="UP000054709">
    <property type="component" value="Unassembled WGS sequence"/>
</dbReference>
<feature type="domain" description="Copper amine oxidase-like N-terminal" evidence="2">
    <location>
        <begin position="406"/>
        <end position="500"/>
    </location>
</feature>